<proteinExistence type="predicted"/>
<reference evidence="4 5" key="1">
    <citation type="submission" date="2016-10" db="EMBL/GenBank/DDBJ databases">
        <authorList>
            <person name="de Groot N.N."/>
        </authorList>
    </citation>
    <scope>NUCLEOTIDE SEQUENCE [LARGE SCALE GENOMIC DNA]</scope>
    <source>
        <strain evidence="4 5">DSM 26424</strain>
    </source>
</reference>
<evidence type="ECO:0000256" key="2">
    <source>
        <dbReference type="SAM" id="SignalP"/>
    </source>
</evidence>
<protein>
    <recommendedName>
        <fullName evidence="3">DUF4168 domain-containing protein</fullName>
    </recommendedName>
</protein>
<feature type="compositionally biased region" description="Low complexity" evidence="1">
    <location>
        <begin position="30"/>
        <end position="45"/>
    </location>
</feature>
<dbReference type="RefSeq" id="WP_089844512.1">
    <property type="nucleotide sequence ID" value="NZ_FNEJ01000003.1"/>
</dbReference>
<evidence type="ECO:0000313" key="5">
    <source>
        <dbReference type="Proteomes" id="UP000199093"/>
    </source>
</evidence>
<gene>
    <name evidence="4" type="ORF">SAMN04487993_1003242</name>
</gene>
<accession>A0A1G8JTD0</accession>
<dbReference type="STRING" id="555512.SAMN04487993_1003242"/>
<feature type="chain" id="PRO_5011620857" description="DUF4168 domain-containing protein" evidence="2">
    <location>
        <begin position="27"/>
        <end position="144"/>
    </location>
</feature>
<sequence length="144" mass="15347">MKRTSMLLKSTVIAALVAAPMAPVLAQDAMPADPATPAAPEAPAANFSDDQLTSFVDAAMSVQELRQDYMTRIDATEAPEEKQALVTEAQTEMASAVEETDGMDIATYNQIGQAAQADPQLNERIMAMVQTRQGPEDGQGTMTE</sequence>
<evidence type="ECO:0000313" key="4">
    <source>
        <dbReference type="EMBL" id="SDI34353.1"/>
    </source>
</evidence>
<keyword evidence="5" id="KW-1185">Reference proteome</keyword>
<dbReference type="EMBL" id="FNEJ01000003">
    <property type="protein sequence ID" value="SDI34353.1"/>
    <property type="molecule type" value="Genomic_DNA"/>
</dbReference>
<dbReference type="Proteomes" id="UP000199093">
    <property type="component" value="Unassembled WGS sequence"/>
</dbReference>
<feature type="domain" description="DUF4168" evidence="3">
    <location>
        <begin position="48"/>
        <end position="125"/>
    </location>
</feature>
<evidence type="ECO:0000256" key="1">
    <source>
        <dbReference type="SAM" id="MobiDB-lite"/>
    </source>
</evidence>
<dbReference type="InterPro" id="IPR025433">
    <property type="entry name" value="DUF4168"/>
</dbReference>
<dbReference type="AlphaFoldDB" id="A0A1G8JTD0"/>
<feature type="region of interest" description="Disordered" evidence="1">
    <location>
        <begin position="30"/>
        <end position="49"/>
    </location>
</feature>
<dbReference type="OrthoDB" id="7876308at2"/>
<dbReference type="Pfam" id="PF13767">
    <property type="entry name" value="DUF4168"/>
    <property type="match status" value="1"/>
</dbReference>
<name>A0A1G8JTD0_9RHOB</name>
<organism evidence="4 5">
    <name type="scientific">Salipiger marinus</name>
    <dbReference type="NCBI Taxonomy" id="555512"/>
    <lineage>
        <taxon>Bacteria</taxon>
        <taxon>Pseudomonadati</taxon>
        <taxon>Pseudomonadota</taxon>
        <taxon>Alphaproteobacteria</taxon>
        <taxon>Rhodobacterales</taxon>
        <taxon>Roseobacteraceae</taxon>
        <taxon>Salipiger</taxon>
    </lineage>
</organism>
<keyword evidence="2" id="KW-0732">Signal</keyword>
<evidence type="ECO:0000259" key="3">
    <source>
        <dbReference type="Pfam" id="PF13767"/>
    </source>
</evidence>
<feature type="signal peptide" evidence="2">
    <location>
        <begin position="1"/>
        <end position="26"/>
    </location>
</feature>